<gene>
    <name evidence="3" type="ORF">Dsin_028760</name>
</gene>
<name>A0AAD9ZRH8_9ROSI</name>
<feature type="region of interest" description="Disordered" evidence="1">
    <location>
        <begin position="214"/>
        <end position="237"/>
    </location>
</feature>
<keyword evidence="4" id="KW-1185">Reference proteome</keyword>
<reference evidence="3" key="1">
    <citation type="journal article" date="2023" name="Plant J.">
        <title>Genome sequences and population genomics provide insights into the demographic history, inbreeding, and mutation load of two 'living fossil' tree species of Dipteronia.</title>
        <authorList>
            <person name="Feng Y."/>
            <person name="Comes H.P."/>
            <person name="Chen J."/>
            <person name="Zhu S."/>
            <person name="Lu R."/>
            <person name="Zhang X."/>
            <person name="Li P."/>
            <person name="Qiu J."/>
            <person name="Olsen K.M."/>
            <person name="Qiu Y."/>
        </authorList>
    </citation>
    <scope>NUCLEOTIDE SEQUENCE</scope>
    <source>
        <strain evidence="3">NBL</strain>
    </source>
</reference>
<dbReference type="SMART" id="SM00443">
    <property type="entry name" value="G_patch"/>
    <property type="match status" value="1"/>
</dbReference>
<evidence type="ECO:0000256" key="1">
    <source>
        <dbReference type="SAM" id="MobiDB-lite"/>
    </source>
</evidence>
<feature type="compositionally biased region" description="Basic residues" evidence="1">
    <location>
        <begin position="33"/>
        <end position="42"/>
    </location>
</feature>
<feature type="compositionally biased region" description="Low complexity" evidence="1">
    <location>
        <begin position="43"/>
        <end position="59"/>
    </location>
</feature>
<evidence type="ECO:0000259" key="2">
    <source>
        <dbReference type="PROSITE" id="PS50174"/>
    </source>
</evidence>
<feature type="compositionally biased region" description="Basic and acidic residues" evidence="1">
    <location>
        <begin position="218"/>
        <end position="227"/>
    </location>
</feature>
<dbReference type="Proteomes" id="UP001281410">
    <property type="component" value="Unassembled WGS sequence"/>
</dbReference>
<proteinExistence type="predicted"/>
<dbReference type="InterPro" id="IPR000467">
    <property type="entry name" value="G_patch_dom"/>
</dbReference>
<evidence type="ECO:0000313" key="4">
    <source>
        <dbReference type="Proteomes" id="UP001281410"/>
    </source>
</evidence>
<dbReference type="Pfam" id="PF01585">
    <property type="entry name" value="G-patch"/>
    <property type="match status" value="1"/>
</dbReference>
<feature type="domain" description="G-patch" evidence="2">
    <location>
        <begin position="157"/>
        <end position="203"/>
    </location>
</feature>
<dbReference type="EMBL" id="JANJYJ010000009">
    <property type="protein sequence ID" value="KAK3189199.1"/>
    <property type="molecule type" value="Genomic_DNA"/>
</dbReference>
<feature type="region of interest" description="Disordered" evidence="1">
    <location>
        <begin position="33"/>
        <end position="59"/>
    </location>
</feature>
<dbReference type="GO" id="GO:0003676">
    <property type="term" value="F:nucleic acid binding"/>
    <property type="evidence" value="ECO:0007669"/>
    <property type="project" value="InterPro"/>
</dbReference>
<dbReference type="PANTHER" id="PTHR20923">
    <property type="entry name" value="BAT4 PROTEIN-RELATED"/>
    <property type="match status" value="1"/>
</dbReference>
<protein>
    <recommendedName>
        <fullName evidence="2">G-patch domain-containing protein</fullName>
    </recommendedName>
</protein>
<dbReference type="PROSITE" id="PS50174">
    <property type="entry name" value="G_PATCH"/>
    <property type="match status" value="1"/>
</dbReference>
<sequence>MVLRDDLVTVLLLLLSFYCFFFFQTSSSSLSTRRRRRERHRSGSNTGGPPISSSSPICSSSHQRTTDLLFIKPPICSSPPICSFFFHILRMFQWQIKLGCLISRPWIESQDSQTELESESEKRSSPKGRSHFYLVSIELEQVTMGEEFSGSSTAIDSSNIGFKLLKKHGWKEGTGLGVCEQGRLEPIRTCLKNNKRGLGAEKVKKKVSKPLEAPNLECKNDKKEQIPPKKSKASKKMRKMQELEKQLLETEFERAFRREFWPDNV</sequence>
<dbReference type="PANTHER" id="PTHR20923:SF1">
    <property type="entry name" value="G PATCH DOMAIN AND ANKYRIN REPEAT-CONTAINING PROTEIN 1"/>
    <property type="match status" value="1"/>
</dbReference>
<dbReference type="AlphaFoldDB" id="A0AAD9ZRH8"/>
<accession>A0AAD9ZRH8</accession>
<evidence type="ECO:0000313" key="3">
    <source>
        <dbReference type="EMBL" id="KAK3189199.1"/>
    </source>
</evidence>
<dbReference type="InterPro" id="IPR039146">
    <property type="entry name" value="GPANK1"/>
</dbReference>
<organism evidence="3 4">
    <name type="scientific">Dipteronia sinensis</name>
    <dbReference type="NCBI Taxonomy" id="43782"/>
    <lineage>
        <taxon>Eukaryota</taxon>
        <taxon>Viridiplantae</taxon>
        <taxon>Streptophyta</taxon>
        <taxon>Embryophyta</taxon>
        <taxon>Tracheophyta</taxon>
        <taxon>Spermatophyta</taxon>
        <taxon>Magnoliopsida</taxon>
        <taxon>eudicotyledons</taxon>
        <taxon>Gunneridae</taxon>
        <taxon>Pentapetalae</taxon>
        <taxon>rosids</taxon>
        <taxon>malvids</taxon>
        <taxon>Sapindales</taxon>
        <taxon>Sapindaceae</taxon>
        <taxon>Hippocastanoideae</taxon>
        <taxon>Acereae</taxon>
        <taxon>Dipteronia</taxon>
    </lineage>
</organism>
<comment type="caution">
    <text evidence="3">The sequence shown here is derived from an EMBL/GenBank/DDBJ whole genome shotgun (WGS) entry which is preliminary data.</text>
</comment>